<dbReference type="SUPFAM" id="SSF56281">
    <property type="entry name" value="Metallo-hydrolase/oxidoreductase"/>
    <property type="match status" value="1"/>
</dbReference>
<dbReference type="Proteomes" id="UP000650628">
    <property type="component" value="Unassembled WGS sequence"/>
</dbReference>
<dbReference type="RefSeq" id="WP_239113779.1">
    <property type="nucleotide sequence ID" value="NZ_BOOO01000009.1"/>
</dbReference>
<dbReference type="AlphaFoldDB" id="A0A8J3TNK0"/>
<evidence type="ECO:0000259" key="1">
    <source>
        <dbReference type="SMART" id="SM00849"/>
    </source>
</evidence>
<dbReference type="PANTHER" id="PTHR43546:SF7">
    <property type="entry name" value="METALLO-BETA-LACTAMASE DOMAIN-CONTAINING PROTEIN"/>
    <property type="match status" value="1"/>
</dbReference>
<accession>A0A8J3TNK0</accession>
<protein>
    <recommendedName>
        <fullName evidence="1">Metallo-beta-lactamase domain-containing protein</fullName>
    </recommendedName>
</protein>
<evidence type="ECO:0000313" key="3">
    <source>
        <dbReference type="Proteomes" id="UP000650628"/>
    </source>
</evidence>
<reference evidence="2 3" key="1">
    <citation type="submission" date="2021-01" db="EMBL/GenBank/DDBJ databases">
        <title>Whole genome shotgun sequence of Planotetraspora mira NBRC 15435.</title>
        <authorList>
            <person name="Komaki H."/>
            <person name="Tamura T."/>
        </authorList>
    </citation>
    <scope>NUCLEOTIDE SEQUENCE [LARGE SCALE GENOMIC DNA]</scope>
    <source>
        <strain evidence="2 3">NBRC 15435</strain>
    </source>
</reference>
<comment type="caution">
    <text evidence="2">The sequence shown here is derived from an EMBL/GenBank/DDBJ whole genome shotgun (WGS) entry which is preliminary data.</text>
</comment>
<sequence>MSDQMDASVFFIGNATTIIRCNGFTVLTDPNFLHRGQRAHIGWGITTKRRTEPAMDVYELPPLDAVVLSHMHGDHWDRVARRGLDKNVPIITTHHAAGRLRRQGFRNALGLETWDEHRIQRGDRTLTITATPARHAPGLAQMLMPPCMGSMLDFARQGEMDLRLHISGDTIMDPCLSEIPQRFPDIDAGIVHLGGTKIAGLLVTMDGWQGADWIQLIKPASVLPVHYDDYEAFSSGIDDFQQQVNRARLSHLVHYIGRGETYHLPIRRPGTHPQPPPGPR</sequence>
<proteinExistence type="predicted"/>
<name>A0A8J3TNK0_9ACTN</name>
<dbReference type="SMART" id="SM00849">
    <property type="entry name" value="Lactamase_B"/>
    <property type="match status" value="1"/>
</dbReference>
<evidence type="ECO:0000313" key="2">
    <source>
        <dbReference type="EMBL" id="GII28467.1"/>
    </source>
</evidence>
<dbReference type="InterPro" id="IPR001279">
    <property type="entry name" value="Metallo-B-lactamas"/>
</dbReference>
<organism evidence="2 3">
    <name type="scientific">Planotetraspora mira</name>
    <dbReference type="NCBI Taxonomy" id="58121"/>
    <lineage>
        <taxon>Bacteria</taxon>
        <taxon>Bacillati</taxon>
        <taxon>Actinomycetota</taxon>
        <taxon>Actinomycetes</taxon>
        <taxon>Streptosporangiales</taxon>
        <taxon>Streptosporangiaceae</taxon>
        <taxon>Planotetraspora</taxon>
    </lineage>
</organism>
<dbReference type="Gene3D" id="3.60.15.10">
    <property type="entry name" value="Ribonuclease Z/Hydroxyacylglutathione hydrolase-like"/>
    <property type="match status" value="1"/>
</dbReference>
<dbReference type="EMBL" id="BOOO01000009">
    <property type="protein sequence ID" value="GII28467.1"/>
    <property type="molecule type" value="Genomic_DNA"/>
</dbReference>
<dbReference type="PANTHER" id="PTHR43546">
    <property type="entry name" value="UPF0173 METAL-DEPENDENT HYDROLASE MJ1163-RELATED"/>
    <property type="match status" value="1"/>
</dbReference>
<dbReference type="InterPro" id="IPR036866">
    <property type="entry name" value="RibonucZ/Hydroxyglut_hydro"/>
</dbReference>
<feature type="domain" description="Metallo-beta-lactamase" evidence="1">
    <location>
        <begin position="13"/>
        <end position="192"/>
    </location>
</feature>
<gene>
    <name evidence="2" type="ORF">Pmi06nite_19090</name>
</gene>
<dbReference type="InterPro" id="IPR050114">
    <property type="entry name" value="UPF0173_UPF0282_UlaG_hydrolase"/>
</dbReference>
<dbReference type="Pfam" id="PF12706">
    <property type="entry name" value="Lactamase_B_2"/>
    <property type="match status" value="1"/>
</dbReference>
<keyword evidence="3" id="KW-1185">Reference proteome</keyword>